<keyword evidence="2" id="KW-1185">Reference proteome</keyword>
<evidence type="ECO:0000313" key="2">
    <source>
        <dbReference type="Proteomes" id="UP000267223"/>
    </source>
</evidence>
<proteinExistence type="predicted"/>
<protein>
    <recommendedName>
        <fullName evidence="3">Alpha-glucosidase</fullName>
    </recommendedName>
</protein>
<evidence type="ECO:0008006" key="3">
    <source>
        <dbReference type="Google" id="ProtNLM"/>
    </source>
</evidence>
<name>A0A3M9NI38_9BACT</name>
<comment type="caution">
    <text evidence="1">The sequence shown here is derived from an EMBL/GenBank/DDBJ whole genome shotgun (WGS) entry which is preliminary data.</text>
</comment>
<dbReference type="EMBL" id="RJJR01000005">
    <property type="protein sequence ID" value="RNI37444.1"/>
    <property type="molecule type" value="Genomic_DNA"/>
</dbReference>
<organism evidence="1 2">
    <name type="scientific">Hanamia caeni</name>
    <dbReference type="NCBI Taxonomy" id="2294116"/>
    <lineage>
        <taxon>Bacteria</taxon>
        <taxon>Pseudomonadati</taxon>
        <taxon>Bacteroidota</taxon>
        <taxon>Chitinophagia</taxon>
        <taxon>Chitinophagales</taxon>
        <taxon>Chitinophagaceae</taxon>
        <taxon>Hanamia</taxon>
    </lineage>
</organism>
<sequence length="670" mass="75854">MIPIAALPQVQSNDLNSASIRIEYVLAGHPASQITELPKYNENISGKIKLTTYQNKIYQVIIQEIDRGNYVEINGSLEHLDSGASALTLGIIFPEKGTNWKWYSGLDHSYVIKTDSVYADLVSANTIVPPDGALNGKTLPDGGYGDAVGRGKMSFYPLCAISMDGKGEALGIDLSLPIVYRLEAEKEKLIAEFDIATSPLTDKFPNRSFFKLSRFAFDAGWGMRSALEKYYKIYPGSFKKRVTAEGIWLPFTPLGKIPGWSDFGFAFHETSWNSSDQKNGQKVPSIVSDKESGVLSFQYTEPWDIQLPIQSAEVDYKTLFSSRIIPEAKKEFLETSVAEDKNGLWQIRRLKTPWFKSGWAVSITTNCNPDILGTSRYRNILKEEIDPAVKLNVDGIYFDSMEWNWHNDLNYRKEHFKYTNYPLTFSKDVARPAIWNFTSEFEIMKKIADEMHSQGKLVMGNGHAWNPFAAANLDLFGAELSWYSTGDHDTKALDFKRAISFQKPIVFLLNEGLNDTAFTKFPYEGYAIYFEKLMAYGFFPSFFSEDASSDPYWQDSSKVERGRPFFKKYIPVIKQLSQAGWQPVTYATTRLNSVRIERFGGQRKLFFTVRNNGNTDTDCVISLDLKALNLEKYSAFEMIGKNSLNSKDNHVYIKVPAGRTKVIQIITGSK</sequence>
<dbReference type="AlphaFoldDB" id="A0A3M9NI38"/>
<reference evidence="1 2" key="1">
    <citation type="submission" date="2018-11" db="EMBL/GenBank/DDBJ databases">
        <title>Draft genome sequence of Ferruginibacter sp. BO-59.</title>
        <authorList>
            <person name="Im W.T."/>
        </authorList>
    </citation>
    <scope>NUCLEOTIDE SEQUENCE [LARGE SCALE GENOMIC DNA]</scope>
    <source>
        <strain evidence="1 2">BO-59</strain>
    </source>
</reference>
<evidence type="ECO:0000313" key="1">
    <source>
        <dbReference type="EMBL" id="RNI37444.1"/>
    </source>
</evidence>
<accession>A0A3M9NI38</accession>
<gene>
    <name evidence="1" type="ORF">EFY79_08595</name>
</gene>
<dbReference type="Proteomes" id="UP000267223">
    <property type="component" value="Unassembled WGS sequence"/>
</dbReference>